<keyword evidence="2" id="KW-0249">Electron transport</keyword>
<evidence type="ECO:0000313" key="6">
    <source>
        <dbReference type="Proteomes" id="UP000068196"/>
    </source>
</evidence>
<organism evidence="5 6">
    <name type="scientific">Caldimicrobium thiodismutans</name>
    <dbReference type="NCBI Taxonomy" id="1653476"/>
    <lineage>
        <taxon>Bacteria</taxon>
        <taxon>Pseudomonadati</taxon>
        <taxon>Thermodesulfobacteriota</taxon>
        <taxon>Thermodesulfobacteria</taxon>
        <taxon>Thermodesulfobacteriales</taxon>
        <taxon>Thermodesulfobacteriaceae</taxon>
        <taxon>Caldimicrobium</taxon>
    </lineage>
</organism>
<dbReference type="GO" id="GO:0005506">
    <property type="term" value="F:iron ion binding"/>
    <property type="evidence" value="ECO:0007669"/>
    <property type="project" value="InterPro"/>
</dbReference>
<dbReference type="InterPro" id="IPR009078">
    <property type="entry name" value="Ferritin-like_SF"/>
</dbReference>
<dbReference type="Pfam" id="PF02915">
    <property type="entry name" value="Rubrerythrin"/>
    <property type="match status" value="1"/>
</dbReference>
<dbReference type="RefSeq" id="WP_068512622.1">
    <property type="nucleotide sequence ID" value="NZ_AP014945.1"/>
</dbReference>
<dbReference type="Gene3D" id="1.20.1260.10">
    <property type="match status" value="1"/>
</dbReference>
<keyword evidence="1" id="KW-0813">Transport</keyword>
<dbReference type="CDD" id="cd01041">
    <property type="entry name" value="Rubrerythrin"/>
    <property type="match status" value="1"/>
</dbReference>
<dbReference type="SUPFAM" id="SSF47240">
    <property type="entry name" value="Ferritin-like"/>
    <property type="match status" value="1"/>
</dbReference>
<evidence type="ECO:0000259" key="3">
    <source>
        <dbReference type="PROSITE" id="PS50903"/>
    </source>
</evidence>
<dbReference type="AlphaFoldDB" id="A0A0U5AW54"/>
<dbReference type="GO" id="GO:0016491">
    <property type="term" value="F:oxidoreductase activity"/>
    <property type="evidence" value="ECO:0007669"/>
    <property type="project" value="InterPro"/>
</dbReference>
<evidence type="ECO:0000256" key="1">
    <source>
        <dbReference type="ARBA" id="ARBA00022448"/>
    </source>
</evidence>
<dbReference type="PROSITE" id="PS50905">
    <property type="entry name" value="FERRITIN_LIKE"/>
    <property type="match status" value="1"/>
</dbReference>
<dbReference type="EMBL" id="AP014945">
    <property type="protein sequence ID" value="BAU22798.1"/>
    <property type="molecule type" value="Genomic_DNA"/>
</dbReference>
<dbReference type="KEGG" id="cthi:THC_0402"/>
<protein>
    <submittedName>
        <fullName evidence="5">Rubrerythrin</fullName>
    </submittedName>
</protein>
<reference evidence="6" key="2">
    <citation type="journal article" date="2016" name="Int. J. Syst. Evol. Microbiol.">
        <title>Caldimicrobium thiodismutans sp. nov., a sulfur-disproportionating bacterium isolated from a hot spring.</title>
        <authorList>
            <person name="Kojima H."/>
            <person name="Umezawa K."/>
            <person name="Fukui M."/>
        </authorList>
    </citation>
    <scope>NUCLEOTIDE SEQUENCE [LARGE SCALE GENOMIC DNA]</scope>
    <source>
        <strain evidence="6">TF1</strain>
    </source>
</reference>
<dbReference type="InterPro" id="IPR012347">
    <property type="entry name" value="Ferritin-like"/>
</dbReference>
<feature type="domain" description="Rubredoxin-like" evidence="3">
    <location>
        <begin position="133"/>
        <end position="166"/>
    </location>
</feature>
<dbReference type="InterPro" id="IPR024934">
    <property type="entry name" value="Rubredoxin-like_dom"/>
</dbReference>
<dbReference type="InterPro" id="IPR009040">
    <property type="entry name" value="Ferritin-like_diiron"/>
</dbReference>
<evidence type="ECO:0000259" key="4">
    <source>
        <dbReference type="PROSITE" id="PS50905"/>
    </source>
</evidence>
<dbReference type="InterPro" id="IPR048574">
    <property type="entry name" value="RUBY_RBDX"/>
</dbReference>
<dbReference type="PANTHER" id="PTHR33746:SF4">
    <property type="entry name" value="RUBRERYTHRIN"/>
    <property type="match status" value="1"/>
</dbReference>
<gene>
    <name evidence="5" type="ORF">THC_0402</name>
</gene>
<dbReference type="InterPro" id="IPR003251">
    <property type="entry name" value="Rr_diiron-bd_dom"/>
</dbReference>
<dbReference type="SUPFAM" id="SSF57802">
    <property type="entry name" value="Rubredoxin-like"/>
    <property type="match status" value="1"/>
</dbReference>
<sequence>MKEMTKECLKGALAGESQACVKYLIFADKAEAEGFPQIARLFRAVAYAERVHAENHLKALNGNGTLDNLETAIKGENFEVEEMYPAYKAVAELQGEKQALRAFHYAIEAEKIHAALFAEAKESVKMGRDLDIGDIYICPTCGHTAVGKAPERCPICGVPGEKFKKF</sequence>
<reference evidence="5 6" key="1">
    <citation type="journal article" date="2016" name="Int. J. Syst. Evol. Microbiol.">
        <title>Caldimicrobium thiodismutans sp. nov., a sulfur-disproportionating bacterium isolated from a hot spring, and emended description of the genus Caldimicrobium.</title>
        <authorList>
            <person name="Kojima H."/>
            <person name="Umezawa K."/>
            <person name="Fukui M."/>
        </authorList>
    </citation>
    <scope>NUCLEOTIDE SEQUENCE [LARGE SCALE GENOMIC DNA]</scope>
    <source>
        <strain evidence="5 6">TF1</strain>
    </source>
</reference>
<dbReference type="PROSITE" id="PS50903">
    <property type="entry name" value="RUBREDOXIN_LIKE"/>
    <property type="match status" value="1"/>
</dbReference>
<dbReference type="OrthoDB" id="9799749at2"/>
<dbReference type="STRING" id="1653476.THC_0402"/>
<evidence type="ECO:0000256" key="2">
    <source>
        <dbReference type="ARBA" id="ARBA00022982"/>
    </source>
</evidence>
<dbReference type="CDD" id="cd00729">
    <property type="entry name" value="rubredoxin_SM"/>
    <property type="match status" value="1"/>
</dbReference>
<dbReference type="Pfam" id="PF21349">
    <property type="entry name" value="RUBY_RBDX"/>
    <property type="match status" value="1"/>
</dbReference>
<proteinExistence type="predicted"/>
<dbReference type="InterPro" id="IPR052753">
    <property type="entry name" value="Rbr2/Nigerythrin"/>
</dbReference>
<evidence type="ECO:0000313" key="5">
    <source>
        <dbReference type="EMBL" id="BAU22798.1"/>
    </source>
</evidence>
<feature type="domain" description="Ferritin-like diiron" evidence="4">
    <location>
        <begin position="1"/>
        <end position="128"/>
    </location>
</feature>
<dbReference type="Gene3D" id="2.20.28.10">
    <property type="match status" value="1"/>
</dbReference>
<accession>A0A0U5AW54</accession>
<dbReference type="PATRIC" id="fig|1653476.3.peg.411"/>
<dbReference type="PANTHER" id="PTHR33746">
    <property type="entry name" value="RUBRERYTHRIN"/>
    <property type="match status" value="1"/>
</dbReference>
<keyword evidence="6" id="KW-1185">Reference proteome</keyword>
<name>A0A0U5AW54_9BACT</name>
<dbReference type="Proteomes" id="UP000068196">
    <property type="component" value="Chromosome"/>
</dbReference>